<gene>
    <name evidence="1" type="ORF">BOLC3T16888H</name>
</gene>
<proteinExistence type="predicted"/>
<protein>
    <submittedName>
        <fullName evidence="1">Uncharacterized protein</fullName>
    </submittedName>
</protein>
<dbReference type="AlphaFoldDB" id="A0A3P6AID0"/>
<dbReference type="EMBL" id="LR031872">
    <property type="protein sequence ID" value="VDC93546.1"/>
    <property type="molecule type" value="Genomic_DNA"/>
</dbReference>
<name>A0A3P6AID0_BRAOL</name>
<organism evidence="1">
    <name type="scientific">Brassica oleracea</name>
    <name type="common">Wild cabbage</name>
    <dbReference type="NCBI Taxonomy" id="3712"/>
    <lineage>
        <taxon>Eukaryota</taxon>
        <taxon>Viridiplantae</taxon>
        <taxon>Streptophyta</taxon>
        <taxon>Embryophyta</taxon>
        <taxon>Tracheophyta</taxon>
        <taxon>Spermatophyta</taxon>
        <taxon>Magnoliopsida</taxon>
        <taxon>eudicotyledons</taxon>
        <taxon>Gunneridae</taxon>
        <taxon>Pentapetalae</taxon>
        <taxon>rosids</taxon>
        <taxon>malvids</taxon>
        <taxon>Brassicales</taxon>
        <taxon>Brassicaceae</taxon>
        <taxon>Brassiceae</taxon>
        <taxon>Brassica</taxon>
    </lineage>
</organism>
<evidence type="ECO:0000313" key="1">
    <source>
        <dbReference type="EMBL" id="VDC93546.1"/>
    </source>
</evidence>
<sequence>MIEDSLLRLSTATASNAFFRHLPTPPDSSAHLRSIPKYHLPQIQSTISGNRALEEIPRHQSKLFTIQYTYMIYFNKDAWKFHMSDSVKSNQHLLSSNTPYLILNLLQPLFWIVFVAF</sequence>
<reference evidence="1" key="1">
    <citation type="submission" date="2018-11" db="EMBL/GenBank/DDBJ databases">
        <authorList>
            <consortium name="Genoscope - CEA"/>
            <person name="William W."/>
        </authorList>
    </citation>
    <scope>NUCLEOTIDE SEQUENCE</scope>
</reference>
<accession>A0A3P6AID0</accession>